<feature type="compositionally biased region" description="Basic and acidic residues" evidence="1">
    <location>
        <begin position="448"/>
        <end position="458"/>
    </location>
</feature>
<reference evidence="2 3" key="1">
    <citation type="journal article" date="2023" name="Plant Dis.">
        <title>First Report of Diplodia intermedia Causing Canker and Dieback Diseases on Apple Trees in Canada.</title>
        <authorList>
            <person name="Ellouze W."/>
            <person name="Ilyukhin E."/>
            <person name="Sulman M."/>
            <person name="Ali S."/>
        </authorList>
    </citation>
    <scope>NUCLEOTIDE SEQUENCE [LARGE SCALE GENOMIC DNA]</scope>
    <source>
        <strain evidence="2 3">M45-28</strain>
    </source>
</reference>
<evidence type="ECO:0000313" key="3">
    <source>
        <dbReference type="Proteomes" id="UP001521184"/>
    </source>
</evidence>
<feature type="compositionally biased region" description="Polar residues" evidence="1">
    <location>
        <begin position="475"/>
        <end position="484"/>
    </location>
</feature>
<feature type="compositionally biased region" description="Basic and acidic residues" evidence="1">
    <location>
        <begin position="558"/>
        <end position="575"/>
    </location>
</feature>
<proteinExistence type="predicted"/>
<dbReference type="Proteomes" id="UP001521184">
    <property type="component" value="Unassembled WGS sequence"/>
</dbReference>
<gene>
    <name evidence="2" type="ORF">SLS58_006614</name>
</gene>
<evidence type="ECO:0008006" key="4">
    <source>
        <dbReference type="Google" id="ProtNLM"/>
    </source>
</evidence>
<feature type="compositionally biased region" description="Polar residues" evidence="1">
    <location>
        <begin position="128"/>
        <end position="137"/>
    </location>
</feature>
<dbReference type="EMBL" id="JAKEKT020000046">
    <property type="protein sequence ID" value="KAL1640792.1"/>
    <property type="molecule type" value="Genomic_DNA"/>
</dbReference>
<feature type="region of interest" description="Disordered" evidence="1">
    <location>
        <begin position="118"/>
        <end position="137"/>
    </location>
</feature>
<feature type="compositionally biased region" description="Acidic residues" evidence="1">
    <location>
        <begin position="525"/>
        <end position="538"/>
    </location>
</feature>
<sequence length="814" mass="89591">MAQPRRVRSRTTPQPDLPDLPHRQPSTRTTRSQSRDIDPPLAQHGAKSSRRNVRVASVDSIDSVDTDTGRATRTSGRAAGQTLPVVEEDAAVNYPALPQPVETVANAVKETPPLSLIADDDVGHQTPGARSSVSGTTAISTAQTVHDPADLDKDLMIDFLEDLYTDAGKILAIVAPQAVSAERLASVASEVAKPDSKTRRLLDRRAEHFREARGNFGDDDFINVETVLASFANGEDMYQLDVHRPDAVLYMANVAALANRIATLPDDRSAIFSSLLPLDNTFPRNLIGSLDLEDGTLAEETFQLALDIRTQFATSFLINVKNGEDFDPDATLQSVFFAVPDGDEEGSGTFRVRGWENMGLGLADDNLPHPIKEAVVTRMKKIRESFREDQGALERGDYIDTEKLESEFPWHGFVTSLLKWARRRNVELEKQVGGLHGVDAIKESLQHHVEAEDTHSSGEQKQAASQSQGASTAGTESQSQQIPKTNEDVAKFWKRRWNHLKGPGVDVAEDPGEAGASDGVVPQTADEDYQPPITEEEDGSRASANPPAGRSAMQEDLESLRQREKQNKENMRRTMTDSSASARKSFYDRQKGATRISWDEPGASFATEPASSSNNSQGKRRRAETESDDEEEFETRVSSNKRQVPVKRKERYDPSSMPPPSPSVRRQTSRVPVRARLEEEDGDGGGNDAPPSPARQLKAVNRQAKDVIGASATRVNHGRRKWSDDEVNVFTILVGEFCSAKQPWVTIKKADAAGDNVLAHRSNTDLKDKAINMIYDFKVAGQDLPPGFEQFRLPAHLQAKVYSRRGILPEDADE</sequence>
<protein>
    <recommendedName>
        <fullName evidence="4">Myb-like domain-containing protein</fullName>
    </recommendedName>
</protein>
<organism evidence="2 3">
    <name type="scientific">Diplodia intermedia</name>
    <dbReference type="NCBI Taxonomy" id="856260"/>
    <lineage>
        <taxon>Eukaryota</taxon>
        <taxon>Fungi</taxon>
        <taxon>Dikarya</taxon>
        <taxon>Ascomycota</taxon>
        <taxon>Pezizomycotina</taxon>
        <taxon>Dothideomycetes</taxon>
        <taxon>Dothideomycetes incertae sedis</taxon>
        <taxon>Botryosphaeriales</taxon>
        <taxon>Botryosphaeriaceae</taxon>
        <taxon>Diplodia</taxon>
    </lineage>
</organism>
<comment type="caution">
    <text evidence="2">The sequence shown here is derived from an EMBL/GenBank/DDBJ whole genome shotgun (WGS) entry which is preliminary data.</text>
</comment>
<feature type="region of interest" description="Disordered" evidence="1">
    <location>
        <begin position="1"/>
        <end position="80"/>
    </location>
</feature>
<keyword evidence="3" id="KW-1185">Reference proteome</keyword>
<feature type="region of interest" description="Disordered" evidence="1">
    <location>
        <begin position="502"/>
        <end position="673"/>
    </location>
</feature>
<accession>A0ABR3TMF9</accession>
<feature type="compositionally biased region" description="Low complexity" evidence="1">
    <location>
        <begin position="54"/>
        <end position="63"/>
    </location>
</feature>
<feature type="region of interest" description="Disordered" evidence="1">
    <location>
        <begin position="448"/>
        <end position="485"/>
    </location>
</feature>
<feature type="compositionally biased region" description="Low complexity" evidence="1">
    <location>
        <begin position="459"/>
        <end position="474"/>
    </location>
</feature>
<evidence type="ECO:0000313" key="2">
    <source>
        <dbReference type="EMBL" id="KAL1640792.1"/>
    </source>
</evidence>
<evidence type="ECO:0000256" key="1">
    <source>
        <dbReference type="SAM" id="MobiDB-lite"/>
    </source>
</evidence>
<name>A0ABR3TMF9_9PEZI</name>